<name>A0A3M0JW11_HIRRU</name>
<reference evidence="1 2" key="1">
    <citation type="submission" date="2018-07" db="EMBL/GenBank/DDBJ databases">
        <title>A high quality draft genome assembly of the barn swallow (H. rustica rustica).</title>
        <authorList>
            <person name="Formenti G."/>
            <person name="Chiara M."/>
            <person name="Poveda L."/>
            <person name="Francoijs K.-J."/>
            <person name="Bonisoli-Alquati A."/>
            <person name="Canova L."/>
            <person name="Gianfranceschi L."/>
            <person name="Horner D.S."/>
            <person name="Saino N."/>
        </authorList>
    </citation>
    <scope>NUCLEOTIDE SEQUENCE [LARGE SCALE GENOMIC DNA]</scope>
    <source>
        <strain evidence="1">Chelidonia</strain>
        <tissue evidence="1">Blood</tissue>
    </source>
</reference>
<sequence>MSELHDNIEADHRNLWSCAPDPSPVSLPFSGHTPAPQWFLAVRAPKLTTGFEVRPHQCQAQGTIPAGHTIAGTGQDDMGLLGHWAHVGLCSAAVNWHPEVLFHLADFQPCCPKTIALQGVAVTRVQDSALGLVEPLTTGLSPRIQPVQTPLQSLPTLHKINAPAQLSVICELTEGALNPFIQIIDKDIKQHWS</sequence>
<dbReference type="Proteomes" id="UP000269221">
    <property type="component" value="Unassembled WGS sequence"/>
</dbReference>
<proteinExistence type="predicted"/>
<organism evidence="1 2">
    <name type="scientific">Hirundo rustica rustica</name>
    <dbReference type="NCBI Taxonomy" id="333673"/>
    <lineage>
        <taxon>Eukaryota</taxon>
        <taxon>Metazoa</taxon>
        <taxon>Chordata</taxon>
        <taxon>Craniata</taxon>
        <taxon>Vertebrata</taxon>
        <taxon>Euteleostomi</taxon>
        <taxon>Archelosauria</taxon>
        <taxon>Archosauria</taxon>
        <taxon>Dinosauria</taxon>
        <taxon>Saurischia</taxon>
        <taxon>Theropoda</taxon>
        <taxon>Coelurosauria</taxon>
        <taxon>Aves</taxon>
        <taxon>Neognathae</taxon>
        <taxon>Neoaves</taxon>
        <taxon>Telluraves</taxon>
        <taxon>Australaves</taxon>
        <taxon>Passeriformes</taxon>
        <taxon>Sylvioidea</taxon>
        <taxon>Hirundinidae</taxon>
        <taxon>Hirundo</taxon>
    </lineage>
</organism>
<dbReference type="AlphaFoldDB" id="A0A3M0JW11"/>
<evidence type="ECO:0000313" key="2">
    <source>
        <dbReference type="Proteomes" id="UP000269221"/>
    </source>
</evidence>
<comment type="caution">
    <text evidence="1">The sequence shown here is derived from an EMBL/GenBank/DDBJ whole genome shotgun (WGS) entry which is preliminary data.</text>
</comment>
<dbReference type="OrthoDB" id="9220997at2759"/>
<gene>
    <name evidence="1" type="ORF">DUI87_18387</name>
</gene>
<protein>
    <submittedName>
        <fullName evidence="1">Uncharacterized protein</fullName>
    </submittedName>
</protein>
<accession>A0A3M0JW11</accession>
<evidence type="ECO:0000313" key="1">
    <source>
        <dbReference type="EMBL" id="RMC05203.1"/>
    </source>
</evidence>
<keyword evidence="2" id="KW-1185">Reference proteome</keyword>
<dbReference type="EMBL" id="QRBI01000123">
    <property type="protein sequence ID" value="RMC05203.1"/>
    <property type="molecule type" value="Genomic_DNA"/>
</dbReference>